<dbReference type="EMBL" id="JBCHKQ010000001">
    <property type="protein sequence ID" value="MEM5947565.1"/>
    <property type="molecule type" value="Genomic_DNA"/>
</dbReference>
<feature type="transmembrane region" description="Helical" evidence="7">
    <location>
        <begin position="276"/>
        <end position="302"/>
    </location>
</feature>
<evidence type="ECO:0000256" key="7">
    <source>
        <dbReference type="RuleBase" id="RU363032"/>
    </source>
</evidence>
<evidence type="ECO:0000256" key="1">
    <source>
        <dbReference type="ARBA" id="ARBA00004651"/>
    </source>
</evidence>
<organism evidence="9 10">
    <name type="scientific">Rarispira pelagica</name>
    <dbReference type="NCBI Taxonomy" id="3141764"/>
    <lineage>
        <taxon>Bacteria</taxon>
        <taxon>Pseudomonadati</taxon>
        <taxon>Spirochaetota</taxon>
        <taxon>Spirochaetia</taxon>
        <taxon>Winmispirales</taxon>
        <taxon>Winmispiraceae</taxon>
        <taxon>Rarispira</taxon>
    </lineage>
</organism>
<keyword evidence="6 7" id="KW-0472">Membrane</keyword>
<dbReference type="CDD" id="cd06261">
    <property type="entry name" value="TM_PBP2"/>
    <property type="match status" value="1"/>
</dbReference>
<dbReference type="Proteomes" id="UP001466331">
    <property type="component" value="Unassembled WGS sequence"/>
</dbReference>
<evidence type="ECO:0000313" key="10">
    <source>
        <dbReference type="Proteomes" id="UP001466331"/>
    </source>
</evidence>
<proteinExistence type="inferred from homology"/>
<evidence type="ECO:0000256" key="6">
    <source>
        <dbReference type="ARBA" id="ARBA00023136"/>
    </source>
</evidence>
<dbReference type="Pfam" id="PF19300">
    <property type="entry name" value="BPD_transp_1_N"/>
    <property type="match status" value="1"/>
</dbReference>
<dbReference type="InterPro" id="IPR000515">
    <property type="entry name" value="MetI-like"/>
</dbReference>
<evidence type="ECO:0000256" key="2">
    <source>
        <dbReference type="ARBA" id="ARBA00022448"/>
    </source>
</evidence>
<evidence type="ECO:0000256" key="4">
    <source>
        <dbReference type="ARBA" id="ARBA00022692"/>
    </source>
</evidence>
<reference evidence="9 10" key="1">
    <citation type="submission" date="2024-03" db="EMBL/GenBank/DDBJ databases">
        <title>Ignisphaera cupida sp. nov., a hyperthermophilic hydrolytic archaeon from a hot spring of Kamchatka, and proposal of Ignisphaeraceae fam. nov.</title>
        <authorList>
            <person name="Podosokorskaya O.A."/>
            <person name="Elcheninov A.G."/>
            <person name="Maltseva A.I."/>
            <person name="Zayulina K.S."/>
            <person name="Novikov A."/>
            <person name="Merkel A.Y."/>
        </authorList>
    </citation>
    <scope>NUCLEOTIDE SEQUENCE [LARGE SCALE GENOMIC DNA]</scope>
    <source>
        <strain evidence="9 10">38H-sp</strain>
    </source>
</reference>
<comment type="similarity">
    <text evidence="7">Belongs to the binding-protein-dependent transport system permease family.</text>
</comment>
<dbReference type="SUPFAM" id="SSF161098">
    <property type="entry name" value="MetI-like"/>
    <property type="match status" value="1"/>
</dbReference>
<keyword evidence="4 7" id="KW-0812">Transmembrane</keyword>
<dbReference type="InterPro" id="IPR045621">
    <property type="entry name" value="BPD_transp_1_N"/>
</dbReference>
<dbReference type="PANTHER" id="PTHR30465:SF74">
    <property type="entry name" value="OLIGOPEPTIDE TRANSPORT SYSTEM PERMEASE PROTEIN OPPB"/>
    <property type="match status" value="1"/>
</dbReference>
<sequence length="310" mass="34823">MGRYIFKRFLGLIPTLFIIITLSFFIIRFAPGGPFDSEKKLPKQILENIEKKYHLDEPLVMQYLRYMGNLLKGDLGPSLRYQDHDVSFYIVQTLPVSLLLGVISLFVALILGLFTGALSALKRNTWVDYTFMSIAVLGISIPLFVTGPILMLIFALVLKWLPTSGWINGRGGWATLIMPVLTLSFPYYANIARLFRASVLEVLQSDYIRTARAKGLSVRAIMLRHVFKGASIPVVSYLGPAFAGIVTGSVVVEQIFRIPGLGRYFVQSAFNRDYPLIMGTVVVYSVILVVMNFIVDIFYGILDPRVSYKD</sequence>
<comment type="caution">
    <text evidence="9">The sequence shown here is derived from an EMBL/GenBank/DDBJ whole genome shotgun (WGS) entry which is preliminary data.</text>
</comment>
<protein>
    <submittedName>
        <fullName evidence="9">ABC transporter permease subunit</fullName>
    </submittedName>
</protein>
<evidence type="ECO:0000256" key="3">
    <source>
        <dbReference type="ARBA" id="ARBA00022475"/>
    </source>
</evidence>
<evidence type="ECO:0000259" key="8">
    <source>
        <dbReference type="PROSITE" id="PS50928"/>
    </source>
</evidence>
<accession>A0ABU9UA76</accession>
<keyword evidence="3" id="KW-1003">Cell membrane</keyword>
<keyword evidence="10" id="KW-1185">Reference proteome</keyword>
<dbReference type="PANTHER" id="PTHR30465">
    <property type="entry name" value="INNER MEMBRANE ABC TRANSPORTER"/>
    <property type="match status" value="1"/>
</dbReference>
<feature type="transmembrane region" description="Helical" evidence="7">
    <location>
        <begin position="234"/>
        <end position="256"/>
    </location>
</feature>
<evidence type="ECO:0000256" key="5">
    <source>
        <dbReference type="ARBA" id="ARBA00022989"/>
    </source>
</evidence>
<keyword evidence="5 7" id="KW-1133">Transmembrane helix</keyword>
<keyword evidence="2 7" id="KW-0813">Transport</keyword>
<feature type="transmembrane region" description="Helical" evidence="7">
    <location>
        <begin position="170"/>
        <end position="189"/>
    </location>
</feature>
<feature type="domain" description="ABC transmembrane type-1" evidence="8">
    <location>
        <begin position="94"/>
        <end position="299"/>
    </location>
</feature>
<gene>
    <name evidence="9" type="ORF">WKV44_03305</name>
</gene>
<evidence type="ECO:0000313" key="9">
    <source>
        <dbReference type="EMBL" id="MEM5947565.1"/>
    </source>
</evidence>
<dbReference type="Pfam" id="PF00528">
    <property type="entry name" value="BPD_transp_1"/>
    <property type="match status" value="1"/>
</dbReference>
<dbReference type="RefSeq" id="WP_420069009.1">
    <property type="nucleotide sequence ID" value="NZ_JBCHKQ010000001.1"/>
</dbReference>
<feature type="transmembrane region" description="Helical" evidence="7">
    <location>
        <begin position="9"/>
        <end position="30"/>
    </location>
</feature>
<dbReference type="Gene3D" id="1.10.3720.10">
    <property type="entry name" value="MetI-like"/>
    <property type="match status" value="1"/>
</dbReference>
<dbReference type="PROSITE" id="PS50928">
    <property type="entry name" value="ABC_TM1"/>
    <property type="match status" value="1"/>
</dbReference>
<comment type="subcellular location">
    <subcellularLocation>
        <location evidence="1 7">Cell membrane</location>
        <topology evidence="1 7">Multi-pass membrane protein</topology>
    </subcellularLocation>
</comment>
<dbReference type="InterPro" id="IPR035906">
    <property type="entry name" value="MetI-like_sf"/>
</dbReference>
<feature type="transmembrane region" description="Helical" evidence="7">
    <location>
        <begin position="98"/>
        <end position="121"/>
    </location>
</feature>
<name>A0ABU9UA76_9SPIR</name>
<feature type="transmembrane region" description="Helical" evidence="7">
    <location>
        <begin position="133"/>
        <end position="158"/>
    </location>
</feature>